<evidence type="ECO:0000256" key="3">
    <source>
        <dbReference type="RuleBase" id="RU003971"/>
    </source>
</evidence>
<dbReference type="InterPro" id="IPR011600">
    <property type="entry name" value="Pept_C14_caspase"/>
</dbReference>
<dbReference type="PROSITE" id="PS01122">
    <property type="entry name" value="CASPASE_CYS"/>
    <property type="match status" value="1"/>
</dbReference>
<feature type="domain" description="Caspase family p10" evidence="4">
    <location>
        <begin position="725"/>
        <end position="812"/>
    </location>
</feature>
<dbReference type="GO" id="GO:0042981">
    <property type="term" value="P:regulation of apoptotic process"/>
    <property type="evidence" value="ECO:0007669"/>
    <property type="project" value="InterPro"/>
</dbReference>
<dbReference type="RefSeq" id="XP_028283316.1">
    <property type="nucleotide sequence ID" value="XM_028427515.1"/>
</dbReference>
<evidence type="ECO:0000313" key="8">
    <source>
        <dbReference type="RefSeq" id="XP_028283316.1"/>
    </source>
</evidence>
<organism evidence="7 8">
    <name type="scientific">Parambassis ranga</name>
    <name type="common">Indian glassy fish</name>
    <dbReference type="NCBI Taxonomy" id="210632"/>
    <lineage>
        <taxon>Eukaryota</taxon>
        <taxon>Metazoa</taxon>
        <taxon>Chordata</taxon>
        <taxon>Craniata</taxon>
        <taxon>Vertebrata</taxon>
        <taxon>Euteleostomi</taxon>
        <taxon>Actinopterygii</taxon>
        <taxon>Neopterygii</taxon>
        <taxon>Teleostei</taxon>
        <taxon>Neoteleostei</taxon>
        <taxon>Acanthomorphata</taxon>
        <taxon>Ovalentaria</taxon>
        <taxon>Ambassidae</taxon>
        <taxon>Parambassis</taxon>
    </lineage>
</organism>
<dbReference type="InterPro" id="IPR012340">
    <property type="entry name" value="NA-bd_OB-fold"/>
</dbReference>
<dbReference type="OrthoDB" id="6114029at2759"/>
<dbReference type="InParanoid" id="A0A6P7K6W3"/>
<keyword evidence="2" id="KW-0053">Apoptosis</keyword>
<evidence type="ECO:0000313" key="7">
    <source>
        <dbReference type="Proteomes" id="UP000515145"/>
    </source>
</evidence>
<dbReference type="Gene3D" id="2.40.50.140">
    <property type="entry name" value="Nucleic acid-binding proteins"/>
    <property type="match status" value="1"/>
</dbReference>
<dbReference type="SMART" id="SM00115">
    <property type="entry name" value="CASc"/>
    <property type="match status" value="1"/>
</dbReference>
<dbReference type="Pfam" id="PF00656">
    <property type="entry name" value="Peptidase_C14"/>
    <property type="match status" value="2"/>
</dbReference>
<dbReference type="CDD" id="cd00032">
    <property type="entry name" value="CASc"/>
    <property type="match status" value="1"/>
</dbReference>
<dbReference type="GO" id="GO:0004197">
    <property type="term" value="F:cysteine-type endopeptidase activity"/>
    <property type="evidence" value="ECO:0007669"/>
    <property type="project" value="InterPro"/>
</dbReference>
<dbReference type="PRINTS" id="PR00376">
    <property type="entry name" value="IL1BCENZYME"/>
</dbReference>
<dbReference type="InterPro" id="IPR015917">
    <property type="entry name" value="Pept_C14A"/>
</dbReference>
<dbReference type="AlphaFoldDB" id="A0A6P7K6W3"/>
<dbReference type="InterPro" id="IPR011029">
    <property type="entry name" value="DEATH-like_dom_sf"/>
</dbReference>
<dbReference type="InterPro" id="IPR001315">
    <property type="entry name" value="CARD"/>
</dbReference>
<dbReference type="GO" id="GO:0051604">
    <property type="term" value="P:protein maturation"/>
    <property type="evidence" value="ECO:0007669"/>
    <property type="project" value="UniProtKB-ARBA"/>
</dbReference>
<dbReference type="GO" id="GO:0006508">
    <property type="term" value="P:proteolysis"/>
    <property type="evidence" value="ECO:0007669"/>
    <property type="project" value="InterPro"/>
</dbReference>
<dbReference type="InterPro" id="IPR001309">
    <property type="entry name" value="Pept_C14_p20"/>
</dbReference>
<dbReference type="Proteomes" id="UP000515145">
    <property type="component" value="Chromosome 17"/>
</dbReference>
<dbReference type="InterPro" id="IPR033139">
    <property type="entry name" value="Caspase_cys_AS"/>
</dbReference>
<feature type="domain" description="CARD" evidence="6">
    <location>
        <begin position="425"/>
        <end position="504"/>
    </location>
</feature>
<reference evidence="8" key="1">
    <citation type="submission" date="2025-08" db="UniProtKB">
        <authorList>
            <consortium name="RefSeq"/>
        </authorList>
    </citation>
    <scope>IDENTIFICATION</scope>
</reference>
<dbReference type="GeneID" id="114449694"/>
<dbReference type="SMART" id="SM00114">
    <property type="entry name" value="CARD"/>
    <property type="match status" value="2"/>
</dbReference>
<keyword evidence="7" id="KW-1185">Reference proteome</keyword>
<dbReference type="Gene3D" id="3.40.50.1460">
    <property type="match status" value="1"/>
</dbReference>
<dbReference type="GO" id="GO:0006915">
    <property type="term" value="P:apoptotic process"/>
    <property type="evidence" value="ECO:0007669"/>
    <property type="project" value="UniProtKB-KW"/>
</dbReference>
<proteinExistence type="inferred from homology"/>
<evidence type="ECO:0000259" key="6">
    <source>
        <dbReference type="PROSITE" id="PS50209"/>
    </source>
</evidence>
<dbReference type="PANTHER" id="PTHR48169">
    <property type="entry name" value="DED DOMAIN-CONTAINING PROTEIN"/>
    <property type="match status" value="1"/>
</dbReference>
<dbReference type="PROSITE" id="PS50209">
    <property type="entry name" value="CARD"/>
    <property type="match status" value="2"/>
</dbReference>
<name>A0A6P7K6W3_9TELE</name>
<dbReference type="SUPFAM" id="SSF47986">
    <property type="entry name" value="DEATH domain"/>
    <property type="match status" value="2"/>
</dbReference>
<dbReference type="InterPro" id="IPR002138">
    <property type="entry name" value="Pept_C14_p10"/>
</dbReference>
<dbReference type="PROSITE" id="PS50208">
    <property type="entry name" value="CASPASE_P20"/>
    <property type="match status" value="1"/>
</dbReference>
<comment type="similarity">
    <text evidence="1 3">Belongs to the peptidase C14A family.</text>
</comment>
<gene>
    <name evidence="8" type="primary">LOC114449694</name>
</gene>
<feature type="domain" description="CARD" evidence="6">
    <location>
        <begin position="7"/>
        <end position="86"/>
    </location>
</feature>
<dbReference type="PROSITE" id="PS50207">
    <property type="entry name" value="CASPASE_P10"/>
    <property type="match status" value="1"/>
</dbReference>
<dbReference type="CDD" id="cd01671">
    <property type="entry name" value="CARD"/>
    <property type="match status" value="2"/>
</dbReference>
<dbReference type="Pfam" id="PF00619">
    <property type="entry name" value="CARD"/>
    <property type="match status" value="1"/>
</dbReference>
<feature type="domain" description="Caspase family p20" evidence="5">
    <location>
        <begin position="558"/>
        <end position="705"/>
    </location>
</feature>
<dbReference type="SUPFAM" id="SSF52129">
    <property type="entry name" value="Caspase-like"/>
    <property type="match status" value="1"/>
</dbReference>
<evidence type="ECO:0000256" key="2">
    <source>
        <dbReference type="ARBA" id="ARBA00022703"/>
    </source>
</evidence>
<dbReference type="GO" id="GO:0005737">
    <property type="term" value="C:cytoplasm"/>
    <property type="evidence" value="ECO:0007669"/>
    <property type="project" value="UniProtKB-ARBA"/>
</dbReference>
<protein>
    <submittedName>
        <fullName evidence="8">Uncharacterized protein LOC114449694</fullName>
    </submittedName>
</protein>
<dbReference type="PANTHER" id="PTHR48169:SF7">
    <property type="entry name" value="CASPASE 10"/>
    <property type="match status" value="1"/>
</dbReference>
<evidence type="ECO:0000259" key="5">
    <source>
        <dbReference type="PROSITE" id="PS50208"/>
    </source>
</evidence>
<evidence type="ECO:0000259" key="4">
    <source>
        <dbReference type="PROSITE" id="PS50207"/>
    </source>
</evidence>
<sequence length="815" mass="91330">MDNCLQSSMAAQHTARRNKTAIQQTLCTDYRLILNKVHEKGLITGREYNNLKSINKEDVEGHVVELVDKIMDKGEDTCRTFLDLLQTDTDVIETFPNLKDIQWEQCLALPVQSSSLDSGETPPASKKQRKIAHFKPPPTLKVKVVQLKENIQLSKYEISNGNLLPKSVDKKCTAAITDGVTARKFVLSKSLASEIKTGKCYAIKNYIISKFSPNMIWSQKNTCVYLSPPLIISSESEEEARRLLSPATAQMAIKDLHPGSQTEQLLSISGFAKSLEPVQEMAVQGGPTVPTRRLMLKEGEASIEVMLWREAALADLSLGAAVVATHLKAKNNQYGLCLHSTQYTEITLASITRDVILQGVRMDQEREQVEILDQQDDPVAMPISVWAATFGKEEVPKQVTISYENGKVIRVKEALFYKKEDCLQFSMAAQDTVRRNKTAIQQTLCTDYRLILNTVYEKGLIARREYNNLKSINKEDVEGHVVELVDKIMNKGEDTCRTFLDLLQTDTGVIETFPNLKDIQWEQCLALPVQSSSLDSGESPPESKKLKKDDIYPLNSRPVGLCVIINNNNFMDGTERRGTDKDALRLAEVFSWLGFRVLLCKDQTKDQMEEKLTFFASLNDLSQLQQEDIQEWSGKRFTHLLPEDPEHGDAFVCCILSHGEKGVVLGTDRKPLSIKHITRLFKATSQSALTGKPKVFLIQACQGNKAQHGVLLEDPEVDSSGPVYIPEEADVLVAMATVEDCVAFRSVEEGAWFIQSACQQLRERCPRGEDLATILHFVNNDVSLKEGSCIPGKKKQIPEVKYTLRKKLVLSPHDN</sequence>
<dbReference type="Gene3D" id="1.10.533.10">
    <property type="entry name" value="Death Domain, Fas"/>
    <property type="match status" value="2"/>
</dbReference>
<evidence type="ECO:0000256" key="1">
    <source>
        <dbReference type="ARBA" id="ARBA00010134"/>
    </source>
</evidence>
<dbReference type="InterPro" id="IPR029030">
    <property type="entry name" value="Caspase-like_dom_sf"/>
</dbReference>
<accession>A0A6P7K6W3</accession>